<protein>
    <recommendedName>
        <fullName evidence="4">Thioredoxin domain-containing protein</fullName>
    </recommendedName>
</protein>
<evidence type="ECO:0000313" key="3">
    <source>
        <dbReference type="Proteomes" id="UP000177579"/>
    </source>
</evidence>
<dbReference type="NCBIfam" id="NF040494">
    <property type="entry name" value="nitrored_ArsF"/>
    <property type="match status" value="1"/>
</dbReference>
<evidence type="ECO:0008006" key="4">
    <source>
        <dbReference type="Google" id="ProtNLM"/>
    </source>
</evidence>
<feature type="signal peptide" evidence="1">
    <location>
        <begin position="1"/>
        <end position="23"/>
    </location>
</feature>
<organism evidence="2 3">
    <name type="scientific">Candidatus Falkowbacteria bacterium RIFOXYD2_FULL_34_120</name>
    <dbReference type="NCBI Taxonomy" id="1798007"/>
    <lineage>
        <taxon>Bacteria</taxon>
        <taxon>Candidatus Falkowiibacteriota</taxon>
    </lineage>
</organism>
<reference evidence="2 3" key="1">
    <citation type="journal article" date="2016" name="Nat. Commun.">
        <title>Thousands of microbial genomes shed light on interconnected biogeochemical processes in an aquifer system.</title>
        <authorList>
            <person name="Anantharaman K."/>
            <person name="Brown C.T."/>
            <person name="Hug L.A."/>
            <person name="Sharon I."/>
            <person name="Castelle C.J."/>
            <person name="Probst A.J."/>
            <person name="Thomas B.C."/>
            <person name="Singh A."/>
            <person name="Wilkins M.J."/>
            <person name="Karaoz U."/>
            <person name="Brodie E.L."/>
            <person name="Williams K.H."/>
            <person name="Hubbard S.S."/>
            <person name="Banfield J.F."/>
        </authorList>
    </citation>
    <scope>NUCLEOTIDE SEQUENCE [LARGE SCALE GENOMIC DNA]</scope>
</reference>
<dbReference type="EMBL" id="MFGO01000002">
    <property type="protein sequence ID" value="OGF41897.1"/>
    <property type="molecule type" value="Genomic_DNA"/>
</dbReference>
<accession>A0A1F5TSW9</accession>
<proteinExistence type="predicted"/>
<dbReference type="InterPro" id="IPR047698">
    <property type="entry name" value="ArsF-like"/>
</dbReference>
<name>A0A1F5TSW9_9BACT</name>
<feature type="chain" id="PRO_5009521423" description="Thioredoxin domain-containing protein" evidence="1">
    <location>
        <begin position="24"/>
        <end position="169"/>
    </location>
</feature>
<dbReference type="PROSITE" id="PS51257">
    <property type="entry name" value="PROKAR_LIPOPROTEIN"/>
    <property type="match status" value="1"/>
</dbReference>
<keyword evidence="1" id="KW-0732">Signal</keyword>
<dbReference type="AlphaFoldDB" id="A0A1F5TSW9"/>
<sequence length="169" mass="19721">MYQKKILFISFLFLMIILTGCNKQTTAVEAVNNQEQTKKAVNQTNQTSNDYPVSSAELVADKLEVYYFHRTARCYSCKTIGQYVRETMEEKYGRQIKDGLIDFRELNVELPENKDIAKKYQASGSSLFINRVIDGNDNIEQDTNVWRLLSDEDKFKKYLEDKINTYLNI</sequence>
<gene>
    <name evidence="2" type="ORF">A2531_04305</name>
</gene>
<evidence type="ECO:0000256" key="1">
    <source>
        <dbReference type="SAM" id="SignalP"/>
    </source>
</evidence>
<evidence type="ECO:0000313" key="2">
    <source>
        <dbReference type="EMBL" id="OGF41897.1"/>
    </source>
</evidence>
<comment type="caution">
    <text evidence="2">The sequence shown here is derived from an EMBL/GenBank/DDBJ whole genome shotgun (WGS) entry which is preliminary data.</text>
</comment>
<dbReference type="Proteomes" id="UP000177579">
    <property type="component" value="Unassembled WGS sequence"/>
</dbReference>